<evidence type="ECO:0000313" key="5">
    <source>
        <dbReference type="Proteomes" id="UP000007383"/>
    </source>
</evidence>
<dbReference type="SUPFAM" id="SSF81324">
    <property type="entry name" value="Voltage-gated potassium channels"/>
    <property type="match status" value="1"/>
</dbReference>
<evidence type="ECO:0000259" key="3">
    <source>
        <dbReference type="PROSITE" id="PS51201"/>
    </source>
</evidence>
<evidence type="ECO:0000313" key="4">
    <source>
        <dbReference type="EMBL" id="AFG37783.1"/>
    </source>
</evidence>
<comment type="subcellular location">
    <subcellularLocation>
        <location evidence="1">Cell membrane</location>
        <topology evidence="1">Multi-pass membrane protein</topology>
    </subcellularLocation>
</comment>
<protein>
    <submittedName>
        <fullName evidence="4">TrkA family protein</fullName>
    </submittedName>
</protein>
<dbReference type="PATRIC" id="fig|889378.3.peg.1713"/>
<organism evidence="4 5">
    <name type="scientific">Spirochaeta africana (strain ATCC 700263 / DSM 8902 / Z-7692)</name>
    <dbReference type="NCBI Taxonomy" id="889378"/>
    <lineage>
        <taxon>Bacteria</taxon>
        <taxon>Pseudomonadati</taxon>
        <taxon>Spirochaetota</taxon>
        <taxon>Spirochaetia</taxon>
        <taxon>Spirochaetales</taxon>
        <taxon>Spirochaetaceae</taxon>
        <taxon>Spirochaeta</taxon>
    </lineage>
</organism>
<dbReference type="InterPro" id="IPR050721">
    <property type="entry name" value="Trk_Ktr_HKT_K-transport"/>
</dbReference>
<proteinExistence type="predicted"/>
<keyword evidence="2" id="KW-1133">Transmembrane helix</keyword>
<dbReference type="Pfam" id="PF07885">
    <property type="entry name" value="Ion_trans_2"/>
    <property type="match status" value="1"/>
</dbReference>
<gene>
    <name evidence="4" type="ordered locus">Spiaf_1726</name>
</gene>
<dbReference type="EMBL" id="CP003282">
    <property type="protein sequence ID" value="AFG37783.1"/>
    <property type="molecule type" value="Genomic_DNA"/>
</dbReference>
<dbReference type="InterPro" id="IPR013099">
    <property type="entry name" value="K_chnl_dom"/>
</dbReference>
<feature type="domain" description="RCK N-terminal" evidence="3">
    <location>
        <begin position="116"/>
        <end position="252"/>
    </location>
</feature>
<dbReference type="RefSeq" id="WP_014455766.1">
    <property type="nucleotide sequence ID" value="NC_017098.1"/>
</dbReference>
<dbReference type="HOGENOM" id="CLU_050982_1_2_12"/>
<dbReference type="SUPFAM" id="SSF51735">
    <property type="entry name" value="NAD(P)-binding Rossmann-fold domains"/>
    <property type="match status" value="1"/>
</dbReference>
<dbReference type="GO" id="GO:0005886">
    <property type="term" value="C:plasma membrane"/>
    <property type="evidence" value="ECO:0007669"/>
    <property type="project" value="UniProtKB-SubCell"/>
</dbReference>
<reference evidence="5" key="1">
    <citation type="journal article" date="2013" name="Stand. Genomic Sci.">
        <title>Complete genome sequence of the halophilic bacterium Spirochaeta africana type strain (Z-7692(T)) from the alkaline Lake Magadi in the East African Rift.</title>
        <authorList>
            <person name="Liolos K."/>
            <person name="Abt B."/>
            <person name="Scheuner C."/>
            <person name="Teshima H."/>
            <person name="Held B."/>
            <person name="Lapidus A."/>
            <person name="Nolan M."/>
            <person name="Lucas S."/>
            <person name="Deshpande S."/>
            <person name="Cheng J.F."/>
            <person name="Tapia R."/>
            <person name="Goodwin L.A."/>
            <person name="Pitluck S."/>
            <person name="Pagani I."/>
            <person name="Ivanova N."/>
            <person name="Mavromatis K."/>
            <person name="Mikhailova N."/>
            <person name="Huntemann M."/>
            <person name="Pati A."/>
            <person name="Chen A."/>
            <person name="Palaniappan K."/>
            <person name="Land M."/>
            <person name="Rohde M."/>
            <person name="Tindall B.J."/>
            <person name="Detter J.C."/>
            <person name="Goker M."/>
            <person name="Bristow J."/>
            <person name="Eisen J.A."/>
            <person name="Markowitz V."/>
            <person name="Hugenholtz P."/>
            <person name="Woyke T."/>
            <person name="Klenk H.P."/>
            <person name="Kyrpides N.C."/>
        </authorList>
    </citation>
    <scope>NUCLEOTIDE SEQUENCE</scope>
    <source>
        <strain evidence="5">ATCC 700263 / DSM 8902 / Z-7692</strain>
    </source>
</reference>
<sequence length="395" mass="43858">MLRKMVYRYRDSRIIRVSLLLVAFFCAAAVAVYLFEYRYNSDFYHLVDGFWWMIITFSTTGYGDMVPITTGGRILAVLVVFFGIAGAGLLSAGITSWLVEQNSRARRGLLDYQRLRNHLVICGWKHDMQDILNGILRANPGLHSDQLVLVSNVDPQLVDQLKESSRLNGLKFVKGDYFAEPVLQRANIGGSAKVMVLADTLESSAVSEVDSKTVMTVLTCKAMSRETYVIAEILDRKFESYLRHAQCDEIVFSQDFSRQLIASTSSTNGMSHIVYDLISQRQSDAVLKTLPVPERLIGQSYARLCADITAAASADNKSIMILGLLQNTGTQTRMKIEALKEAQKTSDISRLVANIQGVKGLEANKPMLLPADDTVVPRYSAAIVLERSNPVREGA</sequence>
<dbReference type="InterPro" id="IPR003148">
    <property type="entry name" value="RCK_N"/>
</dbReference>
<keyword evidence="5" id="KW-1185">Reference proteome</keyword>
<dbReference type="KEGG" id="sfc:Spiaf_1726"/>
<dbReference type="Pfam" id="PF22614">
    <property type="entry name" value="Slo-like_RCK"/>
    <property type="match status" value="1"/>
</dbReference>
<dbReference type="GO" id="GO:0006813">
    <property type="term" value="P:potassium ion transport"/>
    <property type="evidence" value="ECO:0007669"/>
    <property type="project" value="InterPro"/>
</dbReference>
<keyword evidence="2" id="KW-0812">Transmembrane</keyword>
<dbReference type="PANTHER" id="PTHR43833:SF9">
    <property type="entry name" value="POTASSIUM CHANNEL PROTEIN YUGO-RELATED"/>
    <property type="match status" value="1"/>
</dbReference>
<accession>H9UJU0</accession>
<dbReference type="STRING" id="889378.Spiaf_1726"/>
<dbReference type="Gene3D" id="1.10.287.70">
    <property type="match status" value="1"/>
</dbReference>
<dbReference type="InterPro" id="IPR036291">
    <property type="entry name" value="NAD(P)-bd_dom_sf"/>
</dbReference>
<feature type="transmembrane region" description="Helical" evidence="2">
    <location>
        <begin position="43"/>
        <end position="62"/>
    </location>
</feature>
<keyword evidence="2" id="KW-0472">Membrane</keyword>
<feature type="transmembrane region" description="Helical" evidence="2">
    <location>
        <begin position="74"/>
        <end position="99"/>
    </location>
</feature>
<evidence type="ECO:0000256" key="1">
    <source>
        <dbReference type="ARBA" id="ARBA00004651"/>
    </source>
</evidence>
<dbReference type="PANTHER" id="PTHR43833">
    <property type="entry name" value="POTASSIUM CHANNEL PROTEIN 2-RELATED-RELATED"/>
    <property type="match status" value="1"/>
</dbReference>
<dbReference type="PROSITE" id="PS51201">
    <property type="entry name" value="RCK_N"/>
    <property type="match status" value="1"/>
</dbReference>
<dbReference type="AlphaFoldDB" id="H9UJU0"/>
<dbReference type="Proteomes" id="UP000007383">
    <property type="component" value="Chromosome"/>
</dbReference>
<dbReference type="eggNOG" id="COG1226">
    <property type="taxonomic scope" value="Bacteria"/>
</dbReference>
<feature type="transmembrane region" description="Helical" evidence="2">
    <location>
        <begin position="14"/>
        <end position="37"/>
    </location>
</feature>
<name>H9UJU0_SPIAZ</name>
<dbReference type="Gene3D" id="3.40.50.720">
    <property type="entry name" value="NAD(P)-binding Rossmann-like Domain"/>
    <property type="match status" value="1"/>
</dbReference>
<evidence type="ECO:0000256" key="2">
    <source>
        <dbReference type="SAM" id="Phobius"/>
    </source>
</evidence>